<dbReference type="PIRSF" id="PIRSF028704">
    <property type="entry name" value="UPC028704"/>
    <property type="match status" value="1"/>
</dbReference>
<dbReference type="PANTHER" id="PTHR38592">
    <property type="entry name" value="BLL4819 PROTEIN"/>
    <property type="match status" value="1"/>
</dbReference>
<reference evidence="3" key="1">
    <citation type="journal article" date="2019" name="Int. J. Syst. Evol. Microbiol.">
        <title>The Global Catalogue of Microorganisms (GCM) 10K type strain sequencing project: providing services to taxonomists for standard genome sequencing and annotation.</title>
        <authorList>
            <consortium name="The Broad Institute Genomics Platform"/>
            <consortium name="The Broad Institute Genome Sequencing Center for Infectious Disease"/>
            <person name="Wu L."/>
            <person name="Ma J."/>
        </authorList>
    </citation>
    <scope>NUCLEOTIDE SEQUENCE [LARGE SCALE GENOMIC DNA]</scope>
    <source>
        <strain evidence="3">CGMCC 1.19062</strain>
    </source>
</reference>
<keyword evidence="1" id="KW-0812">Transmembrane</keyword>
<feature type="transmembrane region" description="Helical" evidence="1">
    <location>
        <begin position="45"/>
        <end position="62"/>
    </location>
</feature>
<dbReference type="Pfam" id="PF10129">
    <property type="entry name" value="OpgC_C"/>
    <property type="match status" value="1"/>
</dbReference>
<evidence type="ECO:0000256" key="1">
    <source>
        <dbReference type="SAM" id="Phobius"/>
    </source>
</evidence>
<protein>
    <submittedName>
        <fullName evidence="2">OpgC family protein</fullName>
    </submittedName>
</protein>
<keyword evidence="3" id="KW-1185">Reference proteome</keyword>
<feature type="transmembrane region" description="Helical" evidence="1">
    <location>
        <begin position="225"/>
        <end position="244"/>
    </location>
</feature>
<evidence type="ECO:0000313" key="3">
    <source>
        <dbReference type="Proteomes" id="UP001597295"/>
    </source>
</evidence>
<feature type="transmembrane region" description="Helical" evidence="1">
    <location>
        <begin position="12"/>
        <end position="33"/>
    </location>
</feature>
<feature type="transmembrane region" description="Helical" evidence="1">
    <location>
        <begin position="83"/>
        <end position="103"/>
    </location>
</feature>
<dbReference type="RefSeq" id="WP_379875999.1">
    <property type="nucleotide sequence ID" value="NZ_JBHUIP010000009.1"/>
</dbReference>
<feature type="transmembrane region" description="Helical" evidence="1">
    <location>
        <begin position="271"/>
        <end position="290"/>
    </location>
</feature>
<dbReference type="EMBL" id="JBHUIP010000009">
    <property type="protein sequence ID" value="MFD2263027.1"/>
    <property type="molecule type" value="Genomic_DNA"/>
</dbReference>
<feature type="transmembrane region" description="Helical" evidence="1">
    <location>
        <begin position="194"/>
        <end position="213"/>
    </location>
</feature>
<name>A0ABW5DPR9_9PROT</name>
<organism evidence="2 3">
    <name type="scientific">Lacibacterium aquatile</name>
    <dbReference type="NCBI Taxonomy" id="1168082"/>
    <lineage>
        <taxon>Bacteria</taxon>
        <taxon>Pseudomonadati</taxon>
        <taxon>Pseudomonadota</taxon>
        <taxon>Alphaproteobacteria</taxon>
        <taxon>Rhodospirillales</taxon>
        <taxon>Rhodospirillaceae</taxon>
    </lineage>
</organism>
<sequence length="376" mass="42234">MTAFAGRDHRLDIARGLALAMIFVDHVTGNWLANVTLQNFGFSDAAELFVFISGFAAARVYANIWRKEGAVIGIGQIVRRIRTLYFSHLVLFVLFAALVTVLAKHMSKPVFIEAMNLHRLIQVTEEMLPAILTLQFQPTHLGILPLYIALMTWLIVMLPLIRSRPYVAVALSLAIWLVAGVFRINLPLHLGGQWYFNPFSWQAIFIVGAVAGLHQELVEKLKKPWIIGLAVLLLVVCFPLNLYTKFGFFADLAPQRFWDIIQMLTFKSYEAPLRLAHFLALMLVASVLMPRRDHPALEAFKPLALMGKHSLNVFCFGILLAILGTAAMEVYGTGWAMQVAANLLGFAAMLGLAAWCEWWKKNISRRKRELPAPKPV</sequence>
<accession>A0ABW5DPR9</accession>
<feature type="transmembrane region" description="Helical" evidence="1">
    <location>
        <begin position="337"/>
        <end position="358"/>
    </location>
</feature>
<feature type="transmembrane region" description="Helical" evidence="1">
    <location>
        <begin position="168"/>
        <end position="188"/>
    </location>
</feature>
<evidence type="ECO:0000313" key="2">
    <source>
        <dbReference type="EMBL" id="MFD2263027.1"/>
    </source>
</evidence>
<gene>
    <name evidence="2" type="ORF">ACFSM5_09025</name>
</gene>
<keyword evidence="1" id="KW-1133">Transmembrane helix</keyword>
<proteinExistence type="predicted"/>
<comment type="caution">
    <text evidence="2">The sequence shown here is derived from an EMBL/GenBank/DDBJ whole genome shotgun (WGS) entry which is preliminary data.</text>
</comment>
<keyword evidence="1" id="KW-0472">Membrane</keyword>
<feature type="transmembrane region" description="Helical" evidence="1">
    <location>
        <begin position="311"/>
        <end position="331"/>
    </location>
</feature>
<dbReference type="InterPro" id="IPR014550">
    <property type="entry name" value="UCP028704_OpgC"/>
</dbReference>
<dbReference type="Proteomes" id="UP001597295">
    <property type="component" value="Unassembled WGS sequence"/>
</dbReference>
<dbReference type="PANTHER" id="PTHR38592:SF3">
    <property type="entry name" value="BLL4819 PROTEIN"/>
    <property type="match status" value="1"/>
</dbReference>
<feature type="transmembrane region" description="Helical" evidence="1">
    <location>
        <begin position="142"/>
        <end position="161"/>
    </location>
</feature>